<sequence>MDKAHLRYLLQRYLANEINADELSELKRHVQQGDNGTLSDAVDELWQQLDEGLLPEPASSERMYQGILRHPSVATDPPLAPPETPKISQLSRWRWLAGIAALLCAGMLLFRYGRWPNQTAKENHADVADVALPIVPGGNKAILRLADGREINLSSDQAGIVVGDHITYVDGSIVLDDRLLVPSGTQKRKLPEPMSMTIPRGGIYQITLPDGTNVWLNSASTLKYPSQFVGDERVVELEGEAYFEVSEQWLEGAGQTPRKKMPFLVKTKDQIVEVLGTQFNITAYADEPVVKTTLVEGWVQIVNHQSKKTNKLIPGQQSIVRGATTRVSVVDVEQYIAWKNGYFAFADEHISQVMNVIARWYDIEVEYQGDMTNKYFGGTISRFEDFETLLKTIALTGSIRFKIAGRRVIVMT</sequence>
<protein>
    <submittedName>
        <fullName evidence="3">FecR family protein</fullName>
    </submittedName>
</protein>
<dbReference type="OrthoDB" id="1099963at2"/>
<dbReference type="Proteomes" id="UP000198916">
    <property type="component" value="Unassembled WGS sequence"/>
</dbReference>
<dbReference type="PANTHER" id="PTHR30273">
    <property type="entry name" value="PERIPLASMIC SIGNAL SENSOR AND SIGMA FACTOR ACTIVATOR FECR-RELATED"/>
    <property type="match status" value="1"/>
</dbReference>
<name>A0A1H7Q690_9SPHI</name>
<proteinExistence type="predicted"/>
<evidence type="ECO:0000313" key="3">
    <source>
        <dbReference type="EMBL" id="SEL43513.1"/>
    </source>
</evidence>
<dbReference type="EMBL" id="FNZR01000005">
    <property type="protein sequence ID" value="SEL43513.1"/>
    <property type="molecule type" value="Genomic_DNA"/>
</dbReference>
<accession>A0A1H7Q690</accession>
<dbReference type="Gene3D" id="2.60.120.1440">
    <property type="match status" value="1"/>
</dbReference>
<dbReference type="InterPro" id="IPR006860">
    <property type="entry name" value="FecR"/>
</dbReference>
<gene>
    <name evidence="3" type="ORF">SAMN05421740_105202</name>
</gene>
<dbReference type="InterPro" id="IPR012373">
    <property type="entry name" value="Ferrdict_sens_TM"/>
</dbReference>
<reference evidence="4" key="1">
    <citation type="submission" date="2016-10" db="EMBL/GenBank/DDBJ databases">
        <authorList>
            <person name="Varghese N."/>
            <person name="Submissions S."/>
        </authorList>
    </citation>
    <scope>NUCLEOTIDE SEQUENCE [LARGE SCALE GENOMIC DNA]</scope>
    <source>
        <strain evidence="4">Jip14</strain>
    </source>
</reference>
<organism evidence="3 4">
    <name type="scientific">Parapedobacter koreensis</name>
    <dbReference type="NCBI Taxonomy" id="332977"/>
    <lineage>
        <taxon>Bacteria</taxon>
        <taxon>Pseudomonadati</taxon>
        <taxon>Bacteroidota</taxon>
        <taxon>Sphingobacteriia</taxon>
        <taxon>Sphingobacteriales</taxon>
        <taxon>Sphingobacteriaceae</taxon>
        <taxon>Parapedobacter</taxon>
    </lineage>
</organism>
<dbReference type="STRING" id="332977.SAMN05421740_105202"/>
<dbReference type="AlphaFoldDB" id="A0A1H7Q690"/>
<keyword evidence="4" id="KW-1185">Reference proteome</keyword>
<dbReference type="Pfam" id="PF04773">
    <property type="entry name" value="FecR"/>
    <property type="match status" value="1"/>
</dbReference>
<evidence type="ECO:0000259" key="2">
    <source>
        <dbReference type="Pfam" id="PF16344"/>
    </source>
</evidence>
<dbReference type="Pfam" id="PF16344">
    <property type="entry name" value="FecR_C"/>
    <property type="match status" value="1"/>
</dbReference>
<dbReference type="RefSeq" id="WP_090606310.1">
    <property type="nucleotide sequence ID" value="NZ_FNZR01000005.1"/>
</dbReference>
<dbReference type="Gene3D" id="3.55.50.30">
    <property type="match status" value="1"/>
</dbReference>
<dbReference type="GO" id="GO:0016989">
    <property type="term" value="F:sigma factor antagonist activity"/>
    <property type="evidence" value="ECO:0007669"/>
    <property type="project" value="TreeGrafter"/>
</dbReference>
<dbReference type="InterPro" id="IPR032508">
    <property type="entry name" value="FecR_C"/>
</dbReference>
<dbReference type="PANTHER" id="PTHR30273:SF2">
    <property type="entry name" value="PROTEIN FECR"/>
    <property type="match status" value="1"/>
</dbReference>
<feature type="domain" description="FecR protein" evidence="1">
    <location>
        <begin position="199"/>
        <end position="299"/>
    </location>
</feature>
<evidence type="ECO:0000313" key="4">
    <source>
        <dbReference type="Proteomes" id="UP000198916"/>
    </source>
</evidence>
<feature type="domain" description="Protein FecR C-terminal" evidence="2">
    <location>
        <begin position="342"/>
        <end position="410"/>
    </location>
</feature>
<evidence type="ECO:0000259" key="1">
    <source>
        <dbReference type="Pfam" id="PF04773"/>
    </source>
</evidence>